<dbReference type="PANTHER" id="PTHR43622:SF1">
    <property type="entry name" value="3-DEHYDROQUINATE SYNTHASE"/>
    <property type="match status" value="1"/>
</dbReference>
<evidence type="ECO:0000256" key="6">
    <source>
        <dbReference type="ARBA" id="ARBA00023285"/>
    </source>
</evidence>
<dbReference type="Pfam" id="PF01761">
    <property type="entry name" value="DHQ_synthase"/>
    <property type="match status" value="1"/>
</dbReference>
<dbReference type="Gene3D" id="3.40.50.1970">
    <property type="match status" value="1"/>
</dbReference>
<dbReference type="InterPro" id="IPR050071">
    <property type="entry name" value="Dehydroquinate_synthase"/>
</dbReference>
<dbReference type="SUPFAM" id="SSF56796">
    <property type="entry name" value="Dehydroquinate synthase-like"/>
    <property type="match status" value="1"/>
</dbReference>
<keyword evidence="4" id="KW-0520">NAD</keyword>
<dbReference type="EC" id="4.2.3.124" evidence="9"/>
<comment type="caution">
    <text evidence="9">The sequence shown here is derived from an EMBL/GenBank/DDBJ whole genome shotgun (WGS) entry which is preliminary data.</text>
</comment>
<dbReference type="GO" id="GO:0003856">
    <property type="term" value="F:3-dehydroquinate synthase activity"/>
    <property type="evidence" value="ECO:0007669"/>
    <property type="project" value="TreeGrafter"/>
</dbReference>
<evidence type="ECO:0000256" key="5">
    <source>
        <dbReference type="ARBA" id="ARBA00023239"/>
    </source>
</evidence>
<dbReference type="GO" id="GO:0009073">
    <property type="term" value="P:aromatic amino acid family biosynthetic process"/>
    <property type="evidence" value="ECO:0007669"/>
    <property type="project" value="InterPro"/>
</dbReference>
<comment type="cofactor">
    <cofactor evidence="1">
        <name>NAD(+)</name>
        <dbReference type="ChEBI" id="CHEBI:57540"/>
    </cofactor>
</comment>
<evidence type="ECO:0000256" key="1">
    <source>
        <dbReference type="ARBA" id="ARBA00001911"/>
    </source>
</evidence>
<organism evidence="9 10">
    <name type="scientific">Mycobacteroides salmoniphilum</name>
    <dbReference type="NCBI Taxonomy" id="404941"/>
    <lineage>
        <taxon>Bacteria</taxon>
        <taxon>Bacillati</taxon>
        <taxon>Actinomycetota</taxon>
        <taxon>Actinomycetes</taxon>
        <taxon>Mycobacteriales</taxon>
        <taxon>Mycobacteriaceae</taxon>
        <taxon>Mycobacteroides</taxon>
    </lineage>
</organism>
<dbReference type="Gene3D" id="1.20.1090.10">
    <property type="entry name" value="Dehydroquinate synthase-like - alpha domain"/>
    <property type="match status" value="1"/>
</dbReference>
<name>A0A4R8SWW4_9MYCO</name>
<dbReference type="GO" id="GO:0046872">
    <property type="term" value="F:metal ion binding"/>
    <property type="evidence" value="ECO:0007669"/>
    <property type="project" value="UniProtKB-KW"/>
</dbReference>
<evidence type="ECO:0000259" key="8">
    <source>
        <dbReference type="Pfam" id="PF24621"/>
    </source>
</evidence>
<keyword evidence="5 9" id="KW-0456">Lyase</keyword>
<dbReference type="CDD" id="cd08197">
    <property type="entry name" value="DOIS"/>
    <property type="match status" value="1"/>
</dbReference>
<dbReference type="Pfam" id="PF24621">
    <property type="entry name" value="DHQS_C"/>
    <property type="match status" value="1"/>
</dbReference>
<evidence type="ECO:0000259" key="7">
    <source>
        <dbReference type="Pfam" id="PF01761"/>
    </source>
</evidence>
<dbReference type="PANTHER" id="PTHR43622">
    <property type="entry name" value="3-DEHYDROQUINATE SYNTHASE"/>
    <property type="match status" value="1"/>
</dbReference>
<evidence type="ECO:0000256" key="3">
    <source>
        <dbReference type="ARBA" id="ARBA00022723"/>
    </source>
</evidence>
<keyword evidence="6" id="KW-0170">Cobalt</keyword>
<keyword evidence="3" id="KW-0479">Metal-binding</keyword>
<feature type="domain" description="3-dehydroquinate synthase N-terminal" evidence="7">
    <location>
        <begin position="68"/>
        <end position="178"/>
    </location>
</feature>
<dbReference type="Proteomes" id="UP000294604">
    <property type="component" value="Unassembled WGS sequence"/>
</dbReference>
<reference evidence="9 10" key="1">
    <citation type="journal article" date="2019" name="Sci. Rep.">
        <title>Extended insight into the Mycobacterium chelonae-abscessus complex through whole genome sequencing of Mycobacterium salmoniphilum outbreak and Mycobacterium salmoniphilum-like strains.</title>
        <authorList>
            <person name="Behra P.R.K."/>
            <person name="Das S."/>
            <person name="Pettersson B.M.F."/>
            <person name="Shirreff L."/>
            <person name="DuCote T."/>
            <person name="Jacobsson K.G."/>
            <person name="Ennis D.G."/>
            <person name="Kirsebom L.A."/>
        </authorList>
    </citation>
    <scope>NUCLEOTIDE SEQUENCE [LARGE SCALE GENOMIC DNA]</scope>
    <source>
        <strain evidence="9 10">CCUG 60884</strain>
    </source>
</reference>
<protein>
    <submittedName>
        <fullName evidence="9">2-deoxy-scyllo-inosose synthase</fullName>
        <ecNumber evidence="9">4.2.3.124</ecNumber>
    </submittedName>
</protein>
<dbReference type="InterPro" id="IPR030963">
    <property type="entry name" value="DHQ_synth_fam"/>
</dbReference>
<proteinExistence type="predicted"/>
<evidence type="ECO:0000256" key="4">
    <source>
        <dbReference type="ARBA" id="ARBA00023027"/>
    </source>
</evidence>
<accession>A0A4R8SWW4</accession>
<comment type="cofactor">
    <cofactor evidence="2">
        <name>Co(2+)</name>
        <dbReference type="ChEBI" id="CHEBI:48828"/>
    </cofactor>
</comment>
<dbReference type="InterPro" id="IPR030960">
    <property type="entry name" value="DHQS/DOIS_N"/>
</dbReference>
<feature type="domain" description="3-dehydroquinate synthase C-terminal" evidence="8">
    <location>
        <begin position="180"/>
        <end position="327"/>
    </location>
</feature>
<dbReference type="PIRSF" id="PIRSF001455">
    <property type="entry name" value="DHQ_synth"/>
    <property type="match status" value="1"/>
</dbReference>
<sequence>MDARSIWIGDANFPYYFGNGCLKEIGSRLNDLNADRFVVVTDDNVMELYGDQLLSAVGRRHPITVLSHPAGESMKSLDCLSAHIDQALAEGLSRQSTVVSLGGGVPGNLAGLMASLIFRGIRLVHIPTTTVAAMDSVLSLKQAINSKIGKNHLGCYYRPEAVMTDVQFFESLPARELRSGLCEMAKNCLAIDPAVIPELFSVLDSASLSDPDVLLWLLEASVGAKSRVTKNDAREKGSGLVLEYGHTVGHAIELADYRRRGKHGLSHGDSIAIGMLVAARISADRGWLTAEEVDVHHRLVGGLGVPIGALGSIEVDEVINIVGDDNKRGYLPTSEDEFPFVLLKGLGKPAWSSGVPLVPVTKPEIYTAVSSLNDTRLVEELTKMMVAR</sequence>
<dbReference type="EMBL" id="PECL01000007">
    <property type="protein sequence ID" value="TEA06733.1"/>
    <property type="molecule type" value="Genomic_DNA"/>
</dbReference>
<dbReference type="AlphaFoldDB" id="A0A4R8SWW4"/>
<dbReference type="InterPro" id="IPR056179">
    <property type="entry name" value="DHQS_C"/>
</dbReference>
<dbReference type="RefSeq" id="WP_191988301.1">
    <property type="nucleotide sequence ID" value="NZ_PECL01000007.1"/>
</dbReference>
<gene>
    <name evidence="9" type="primary">kanC</name>
    <name evidence="9" type="ORF">CCUG60884_01871</name>
</gene>
<evidence type="ECO:0000313" key="10">
    <source>
        <dbReference type="Proteomes" id="UP000294604"/>
    </source>
</evidence>
<evidence type="ECO:0000313" key="9">
    <source>
        <dbReference type="EMBL" id="TEA06733.1"/>
    </source>
</evidence>
<evidence type="ECO:0000256" key="2">
    <source>
        <dbReference type="ARBA" id="ARBA00001941"/>
    </source>
</evidence>